<evidence type="ECO:0008006" key="3">
    <source>
        <dbReference type="Google" id="ProtNLM"/>
    </source>
</evidence>
<gene>
    <name evidence="1" type="ORF">F9802_02270</name>
</gene>
<dbReference type="RefSeq" id="WP_152149510.1">
    <property type="nucleotide sequence ID" value="NZ_WEIO01000001.1"/>
</dbReference>
<dbReference type="Proteomes" id="UP000429595">
    <property type="component" value="Unassembled WGS sequence"/>
</dbReference>
<organism evidence="1 2">
    <name type="scientific">Bacillus aerolatus</name>
    <dbReference type="NCBI Taxonomy" id="2653354"/>
    <lineage>
        <taxon>Bacteria</taxon>
        <taxon>Bacillati</taxon>
        <taxon>Bacillota</taxon>
        <taxon>Bacilli</taxon>
        <taxon>Bacillales</taxon>
        <taxon>Bacillaceae</taxon>
        <taxon>Bacillus</taxon>
    </lineage>
</organism>
<dbReference type="PANTHER" id="PTHR36112">
    <property type="entry name" value="RIBOSOMAL RNA SMALL SUBUNIT METHYLTRANSFERASE J"/>
    <property type="match status" value="1"/>
</dbReference>
<evidence type="ECO:0000313" key="2">
    <source>
        <dbReference type="Proteomes" id="UP000429595"/>
    </source>
</evidence>
<accession>A0A6I1FQI8</accession>
<dbReference type="InterPro" id="IPR029063">
    <property type="entry name" value="SAM-dependent_MTases_sf"/>
</dbReference>
<dbReference type="InterPro" id="IPR007536">
    <property type="entry name" value="16SrRNA_methylTrfase_J"/>
</dbReference>
<evidence type="ECO:0000313" key="1">
    <source>
        <dbReference type="EMBL" id="KAB7708984.1"/>
    </source>
</evidence>
<dbReference type="Pfam" id="PF04445">
    <property type="entry name" value="SAM_MT"/>
    <property type="match status" value="1"/>
</dbReference>
<dbReference type="Gene3D" id="3.40.50.150">
    <property type="entry name" value="Vaccinia Virus protein VP39"/>
    <property type="match status" value="1"/>
</dbReference>
<comment type="caution">
    <text evidence="1">The sequence shown here is derived from an EMBL/GenBank/DDBJ whole genome shotgun (WGS) entry which is preliminary data.</text>
</comment>
<dbReference type="AlphaFoldDB" id="A0A6I1FQI8"/>
<dbReference type="EMBL" id="WEIO01000001">
    <property type="protein sequence ID" value="KAB7708984.1"/>
    <property type="molecule type" value="Genomic_DNA"/>
</dbReference>
<keyword evidence="2" id="KW-1185">Reference proteome</keyword>
<dbReference type="PANTHER" id="PTHR36112:SF1">
    <property type="entry name" value="RIBOSOMAL RNA SMALL SUBUNIT METHYLTRANSFERASE J"/>
    <property type="match status" value="1"/>
</dbReference>
<protein>
    <recommendedName>
        <fullName evidence="3">Protein-L-IsoD(D-D) O-methyltransferase</fullName>
    </recommendedName>
</protein>
<proteinExistence type="predicted"/>
<dbReference type="GO" id="GO:0008990">
    <property type="term" value="F:rRNA (guanine-N2-)-methyltransferase activity"/>
    <property type="evidence" value="ECO:0007669"/>
    <property type="project" value="InterPro"/>
</dbReference>
<reference evidence="1 2" key="1">
    <citation type="submission" date="2019-10" db="EMBL/GenBank/DDBJ databases">
        <title>Bacillus aerolatum sp. nov., isolated from bioaerosol of sport playgrounds.</title>
        <authorList>
            <person name="Chen P."/>
            <person name="Zhang G."/>
        </authorList>
    </citation>
    <scope>NUCLEOTIDE SEQUENCE [LARGE SCALE GENOMIC DNA]</scope>
    <source>
        <strain evidence="1 2">CX253</strain>
    </source>
</reference>
<dbReference type="SUPFAM" id="SSF53335">
    <property type="entry name" value="S-adenosyl-L-methionine-dependent methyltransferases"/>
    <property type="match status" value="1"/>
</dbReference>
<sequence length="266" mass="29721">MIISTAARTNDVLDNRAKRAAEELQHPFVKRRKRSIASLHDMYGTDCLIVAKTRLEYYSFGSTEPFFFHPNSASFRIKRLIRGEEDPFIEAAGLQPGMSLLDCTLGLASDSIAASLIAGKEGTVVGIEGNPVLAYIVKHGLKEWKSPLPELNEAMERISVKQGHYQELLTGLPDKSFDVVYFDPMFTKPILSSEGIAGLRKLAVHDELTKETVQEALRVAKQRIVLKDHYQSRRFSELGFKQHIRPTSLFHYGTIEVDGTSAVSAK</sequence>
<name>A0A6I1FQI8_9BACI</name>